<comment type="similarity">
    <text evidence="1">Belongs to the LysR transcriptional regulatory family.</text>
</comment>
<dbReference type="GO" id="GO:0003700">
    <property type="term" value="F:DNA-binding transcription factor activity"/>
    <property type="evidence" value="ECO:0007669"/>
    <property type="project" value="InterPro"/>
</dbReference>
<keyword evidence="2" id="KW-0805">Transcription regulation</keyword>
<feature type="domain" description="HTH lysR-type" evidence="5">
    <location>
        <begin position="6"/>
        <end position="63"/>
    </location>
</feature>
<dbReference type="CDD" id="cd08414">
    <property type="entry name" value="PBP2_LTTR_aromatics_like"/>
    <property type="match status" value="1"/>
</dbReference>
<organism evidence="6 7">
    <name type="scientific">Sphingosinicella soli</name>
    <dbReference type="NCBI Taxonomy" id="333708"/>
    <lineage>
        <taxon>Bacteria</taxon>
        <taxon>Pseudomonadati</taxon>
        <taxon>Pseudomonadota</taxon>
        <taxon>Alphaproteobacteria</taxon>
        <taxon>Sphingomonadales</taxon>
        <taxon>Sphingosinicellaceae</taxon>
        <taxon>Sphingosinicella</taxon>
    </lineage>
</organism>
<reference evidence="6 7" key="1">
    <citation type="submission" date="2020-08" db="EMBL/GenBank/DDBJ databases">
        <title>Genomic Encyclopedia of Type Strains, Phase IV (KMG-IV): sequencing the most valuable type-strain genomes for metagenomic binning, comparative biology and taxonomic classification.</title>
        <authorList>
            <person name="Goeker M."/>
        </authorList>
    </citation>
    <scope>NUCLEOTIDE SEQUENCE [LARGE SCALE GENOMIC DNA]</scope>
    <source>
        <strain evidence="6 7">DSM 17328</strain>
    </source>
</reference>
<dbReference type="InterPro" id="IPR000847">
    <property type="entry name" value="LysR_HTH_N"/>
</dbReference>
<dbReference type="Proteomes" id="UP000566324">
    <property type="component" value="Unassembled WGS sequence"/>
</dbReference>
<name>A0A7W7B4F7_9SPHN</name>
<dbReference type="PROSITE" id="PS50931">
    <property type="entry name" value="HTH_LYSR"/>
    <property type="match status" value="1"/>
</dbReference>
<keyword evidence="4" id="KW-0804">Transcription</keyword>
<dbReference type="PRINTS" id="PR00039">
    <property type="entry name" value="HTHLYSR"/>
</dbReference>
<keyword evidence="7" id="KW-1185">Reference proteome</keyword>
<dbReference type="Gene3D" id="3.40.190.10">
    <property type="entry name" value="Periplasmic binding protein-like II"/>
    <property type="match status" value="2"/>
</dbReference>
<evidence type="ECO:0000259" key="5">
    <source>
        <dbReference type="PROSITE" id="PS50931"/>
    </source>
</evidence>
<dbReference type="RefSeq" id="WP_184071792.1">
    <property type="nucleotide sequence ID" value="NZ_JACHNZ010000061.1"/>
</dbReference>
<dbReference type="Gene3D" id="1.10.10.10">
    <property type="entry name" value="Winged helix-like DNA-binding domain superfamily/Winged helix DNA-binding domain"/>
    <property type="match status" value="1"/>
</dbReference>
<dbReference type="InterPro" id="IPR036388">
    <property type="entry name" value="WH-like_DNA-bd_sf"/>
</dbReference>
<dbReference type="GO" id="GO:0003677">
    <property type="term" value="F:DNA binding"/>
    <property type="evidence" value="ECO:0007669"/>
    <property type="project" value="UniProtKB-KW"/>
</dbReference>
<dbReference type="InterPro" id="IPR005119">
    <property type="entry name" value="LysR_subst-bd"/>
</dbReference>
<dbReference type="Pfam" id="PF00126">
    <property type="entry name" value="HTH_1"/>
    <property type="match status" value="1"/>
</dbReference>
<dbReference type="Pfam" id="PF03466">
    <property type="entry name" value="LysR_substrate"/>
    <property type="match status" value="1"/>
</dbReference>
<accession>A0A7W7B4F7</accession>
<evidence type="ECO:0000313" key="6">
    <source>
        <dbReference type="EMBL" id="MBB4633834.1"/>
    </source>
</evidence>
<comment type="caution">
    <text evidence="6">The sequence shown here is derived from an EMBL/GenBank/DDBJ whole genome shotgun (WGS) entry which is preliminary data.</text>
</comment>
<evidence type="ECO:0000256" key="4">
    <source>
        <dbReference type="ARBA" id="ARBA00023163"/>
    </source>
</evidence>
<dbReference type="GO" id="GO:0032993">
    <property type="term" value="C:protein-DNA complex"/>
    <property type="evidence" value="ECO:0007669"/>
    <property type="project" value="TreeGrafter"/>
</dbReference>
<dbReference type="PANTHER" id="PTHR30346:SF0">
    <property type="entry name" value="HCA OPERON TRANSCRIPTIONAL ACTIVATOR HCAR"/>
    <property type="match status" value="1"/>
</dbReference>
<dbReference type="SUPFAM" id="SSF46785">
    <property type="entry name" value="Winged helix' DNA-binding domain"/>
    <property type="match status" value="1"/>
</dbReference>
<protein>
    <submittedName>
        <fullName evidence="6">DNA-binding transcriptional LysR family regulator</fullName>
    </submittedName>
</protein>
<sequence length="312" mass="34940">MSNGLVNLRTVRHFVVVAEELNLHRAAERLGIAQPALSRQIKILEESLDVILFERLPRGLRLTDAGRRYLRDGRNLLSMSLQASREALLVSRGFMGSIRLGFHEVAHRYDVFKDILSTFMKQYEDVQFSFRTMSSQEQIDALLRDQLDAGFVYVWNELPPQLQGHRMRKDSYLLALSRDHPLAGADSIDTEDLKDEPFIWVDRSRNLAQTNSLMTACARAGFVPKIVHDGFNSEASMLSLISIGAGLAFLPSSLKETDPPIALIPVRGFDVGVELHLVFRAGATTEVMNRFIECAKSVVEEGETLSADAARP</sequence>
<dbReference type="SUPFAM" id="SSF53850">
    <property type="entry name" value="Periplasmic binding protein-like II"/>
    <property type="match status" value="1"/>
</dbReference>
<dbReference type="AlphaFoldDB" id="A0A7W7B4F7"/>
<dbReference type="InterPro" id="IPR036390">
    <property type="entry name" value="WH_DNA-bd_sf"/>
</dbReference>
<evidence type="ECO:0000256" key="2">
    <source>
        <dbReference type="ARBA" id="ARBA00023015"/>
    </source>
</evidence>
<dbReference type="EMBL" id="JACHNZ010000061">
    <property type="protein sequence ID" value="MBB4633834.1"/>
    <property type="molecule type" value="Genomic_DNA"/>
</dbReference>
<proteinExistence type="inferred from homology"/>
<evidence type="ECO:0000256" key="3">
    <source>
        <dbReference type="ARBA" id="ARBA00023125"/>
    </source>
</evidence>
<keyword evidence="3 6" id="KW-0238">DNA-binding</keyword>
<evidence type="ECO:0000256" key="1">
    <source>
        <dbReference type="ARBA" id="ARBA00009437"/>
    </source>
</evidence>
<dbReference type="FunFam" id="1.10.10.10:FF:000001">
    <property type="entry name" value="LysR family transcriptional regulator"/>
    <property type="match status" value="1"/>
</dbReference>
<dbReference type="PANTHER" id="PTHR30346">
    <property type="entry name" value="TRANSCRIPTIONAL DUAL REGULATOR HCAR-RELATED"/>
    <property type="match status" value="1"/>
</dbReference>
<evidence type="ECO:0000313" key="7">
    <source>
        <dbReference type="Proteomes" id="UP000566324"/>
    </source>
</evidence>
<gene>
    <name evidence="6" type="ORF">GGQ98_003490</name>
</gene>